<name>A0A0E2HAA9_9FIRM</name>
<evidence type="ECO:0000313" key="1">
    <source>
        <dbReference type="EMBL" id="ENZ13703.1"/>
    </source>
</evidence>
<gene>
    <name evidence="1" type="ORF">HMPREF1090_02598</name>
</gene>
<dbReference type="RefSeq" id="WP_002595894.1">
    <property type="nucleotide sequence ID" value="NZ_KB851021.1"/>
</dbReference>
<evidence type="ECO:0000313" key="2">
    <source>
        <dbReference type="Proteomes" id="UP000013085"/>
    </source>
</evidence>
<dbReference type="HOGENOM" id="CLU_099014_0_0_9"/>
<dbReference type="Proteomes" id="UP000013085">
    <property type="component" value="Unassembled WGS sequence"/>
</dbReference>
<dbReference type="EMBL" id="AGYR01000029">
    <property type="protein sequence ID" value="ENZ13703.1"/>
    <property type="molecule type" value="Genomic_DNA"/>
</dbReference>
<dbReference type="InterPro" id="IPR024211">
    <property type="entry name" value="DUF3841"/>
</dbReference>
<dbReference type="GeneID" id="57963303"/>
<organism evidence="1 2">
    <name type="scientific">[Clostridium] clostridioforme 90A8</name>
    <dbReference type="NCBI Taxonomy" id="999408"/>
    <lineage>
        <taxon>Bacteria</taxon>
        <taxon>Bacillati</taxon>
        <taxon>Bacillota</taxon>
        <taxon>Clostridia</taxon>
        <taxon>Lachnospirales</taxon>
        <taxon>Lachnospiraceae</taxon>
        <taxon>Enterocloster</taxon>
    </lineage>
</organism>
<proteinExistence type="predicted"/>
<protein>
    <recommendedName>
        <fullName evidence="3">DUF3841 domain-containing protein</fullName>
    </recommendedName>
</protein>
<sequence>MGDTGDKVILYAAQADAVLKAIERDGRCFSQEEYVRRKYGESGPIFLTVYKWFVKEAVKLVPRPEGAEFPYWSFMNLYSLDQSAGTRTLTLCVPRDEAVFFDMYDWNKILCLKYLGEDEADERAFQAYLKQCGVREMDAVLTGFYPELKQKIMDSWPRLFRHHEQIRAGEKSGAKSVQAALWQIKKEWIVPETQYTQNQEAGTARGDKKQG</sequence>
<dbReference type="PATRIC" id="fig|999408.3.peg.2808"/>
<dbReference type="Pfam" id="PF12952">
    <property type="entry name" value="DUF3841"/>
    <property type="match status" value="1"/>
</dbReference>
<evidence type="ECO:0008006" key="3">
    <source>
        <dbReference type="Google" id="ProtNLM"/>
    </source>
</evidence>
<accession>A0A0E2HAA9</accession>
<comment type="caution">
    <text evidence="1">The sequence shown here is derived from an EMBL/GenBank/DDBJ whole genome shotgun (WGS) entry which is preliminary data.</text>
</comment>
<dbReference type="AlphaFoldDB" id="A0A0E2HAA9"/>
<reference evidence="1 2" key="1">
    <citation type="submission" date="2013-01" db="EMBL/GenBank/DDBJ databases">
        <title>The Genome Sequence of Clostridium clostridioforme 90A8.</title>
        <authorList>
            <consortium name="The Broad Institute Genome Sequencing Platform"/>
            <person name="Earl A."/>
            <person name="Ward D."/>
            <person name="Feldgarden M."/>
            <person name="Gevers D."/>
            <person name="Courvalin P."/>
            <person name="Lambert T."/>
            <person name="Walker B."/>
            <person name="Young S.K."/>
            <person name="Zeng Q."/>
            <person name="Gargeya S."/>
            <person name="Fitzgerald M."/>
            <person name="Haas B."/>
            <person name="Abouelleil A."/>
            <person name="Alvarado L."/>
            <person name="Arachchi H.M."/>
            <person name="Berlin A.M."/>
            <person name="Chapman S.B."/>
            <person name="Dewar J."/>
            <person name="Goldberg J."/>
            <person name="Griggs A."/>
            <person name="Gujja S."/>
            <person name="Hansen M."/>
            <person name="Howarth C."/>
            <person name="Imamovic A."/>
            <person name="Larimer J."/>
            <person name="McCowan C."/>
            <person name="Murphy C."/>
            <person name="Neiman D."/>
            <person name="Pearson M."/>
            <person name="Priest M."/>
            <person name="Roberts A."/>
            <person name="Saif S."/>
            <person name="Shea T."/>
            <person name="Sisk P."/>
            <person name="Sykes S."/>
            <person name="Wortman J."/>
            <person name="Nusbaum C."/>
            <person name="Birren B."/>
        </authorList>
    </citation>
    <scope>NUCLEOTIDE SEQUENCE [LARGE SCALE GENOMIC DNA]</scope>
    <source>
        <strain evidence="1 2">90A8</strain>
    </source>
</reference>